<evidence type="ECO:0000259" key="9">
    <source>
        <dbReference type="SMART" id="SM00762"/>
    </source>
</evidence>
<evidence type="ECO:0000256" key="3">
    <source>
        <dbReference type="ARBA" id="ARBA00020975"/>
    </source>
</evidence>
<evidence type="ECO:0000256" key="1">
    <source>
        <dbReference type="ARBA" id="ARBA00004395"/>
    </source>
</evidence>
<keyword evidence="11" id="KW-1185">Reference proteome</keyword>
<dbReference type="GO" id="GO:0000139">
    <property type="term" value="C:Golgi membrane"/>
    <property type="evidence" value="ECO:0007669"/>
    <property type="project" value="UniProtKB-SubCell"/>
</dbReference>
<comment type="subcellular location">
    <subcellularLocation>
        <location evidence="1">Golgi apparatus membrane</location>
        <topology evidence="1">Peripheral membrane protein</topology>
    </subcellularLocation>
</comment>
<dbReference type="PANTHER" id="PTHR24016:SF0">
    <property type="entry name" value="CONSERVED OLIGOMERIC GOLGI COMPLEX SUBUNIT 4"/>
    <property type="match status" value="1"/>
</dbReference>
<dbReference type="EMBL" id="CAJZBQ010000027">
    <property type="protein sequence ID" value="CAG9320910.1"/>
    <property type="molecule type" value="Genomic_DNA"/>
</dbReference>
<dbReference type="PANTHER" id="PTHR24016">
    <property type="entry name" value="CONSERVED OLIGOMERIC GOLGI COMPLEX SUBUNIT 4"/>
    <property type="match status" value="1"/>
</dbReference>
<dbReference type="InterPro" id="IPR048684">
    <property type="entry name" value="COG4_C"/>
</dbReference>
<accession>A0AAU9J6T2</accession>
<feature type="domain" description="COG4 transport protein middle alpha-helical bundle" evidence="9">
    <location>
        <begin position="114"/>
        <end position="419"/>
    </location>
</feature>
<dbReference type="SMART" id="SM00762">
    <property type="entry name" value="Cog4"/>
    <property type="match status" value="1"/>
</dbReference>
<evidence type="ECO:0000256" key="5">
    <source>
        <dbReference type="ARBA" id="ARBA00022927"/>
    </source>
</evidence>
<evidence type="ECO:0000256" key="8">
    <source>
        <dbReference type="ARBA" id="ARBA00031340"/>
    </source>
</evidence>
<name>A0AAU9J6T2_9CILI</name>
<keyword evidence="4" id="KW-0813">Transport</keyword>
<keyword evidence="5" id="KW-0653">Protein transport</keyword>
<evidence type="ECO:0000256" key="2">
    <source>
        <dbReference type="ARBA" id="ARBA00009215"/>
    </source>
</evidence>
<protein>
    <recommendedName>
        <fullName evidence="3">Conserved oligomeric Golgi complex subunit 4</fullName>
    </recommendedName>
    <alternativeName>
        <fullName evidence="8">Component of oligomeric Golgi complex 4</fullName>
    </alternativeName>
</protein>
<dbReference type="Pfam" id="PF20663">
    <property type="entry name" value="COG4_N"/>
    <property type="match status" value="1"/>
</dbReference>
<keyword evidence="7" id="KW-0472">Membrane</keyword>
<organism evidence="10 11">
    <name type="scientific">Blepharisma stoltei</name>
    <dbReference type="NCBI Taxonomy" id="1481888"/>
    <lineage>
        <taxon>Eukaryota</taxon>
        <taxon>Sar</taxon>
        <taxon>Alveolata</taxon>
        <taxon>Ciliophora</taxon>
        <taxon>Postciliodesmatophora</taxon>
        <taxon>Heterotrichea</taxon>
        <taxon>Heterotrichida</taxon>
        <taxon>Blepharismidae</taxon>
        <taxon>Blepharisma</taxon>
    </lineage>
</organism>
<dbReference type="InterPro" id="IPR013167">
    <property type="entry name" value="COG4_M"/>
</dbReference>
<comment type="similarity">
    <text evidence="2">Belongs to the COG4 family.</text>
</comment>
<dbReference type="AlphaFoldDB" id="A0AAU9J6T2"/>
<keyword evidence="6" id="KW-0333">Golgi apparatus</keyword>
<reference evidence="10" key="1">
    <citation type="submission" date="2021-09" db="EMBL/GenBank/DDBJ databases">
        <authorList>
            <consortium name="AG Swart"/>
            <person name="Singh M."/>
            <person name="Singh A."/>
            <person name="Seah K."/>
            <person name="Emmerich C."/>
        </authorList>
    </citation>
    <scope>NUCLEOTIDE SEQUENCE</scope>
    <source>
        <strain evidence="10">ATCC30299</strain>
    </source>
</reference>
<evidence type="ECO:0000313" key="10">
    <source>
        <dbReference type="EMBL" id="CAG9320910.1"/>
    </source>
</evidence>
<evidence type="ECO:0000313" key="11">
    <source>
        <dbReference type="Proteomes" id="UP001162131"/>
    </source>
</evidence>
<dbReference type="Pfam" id="PF08318">
    <property type="entry name" value="COG4_m"/>
    <property type="match status" value="1"/>
</dbReference>
<evidence type="ECO:0000256" key="6">
    <source>
        <dbReference type="ARBA" id="ARBA00023034"/>
    </source>
</evidence>
<dbReference type="InterPro" id="IPR048682">
    <property type="entry name" value="COG4"/>
</dbReference>
<dbReference type="Gene3D" id="1.20.58.1970">
    <property type="match status" value="1"/>
</dbReference>
<dbReference type="Pfam" id="PF20662">
    <property type="entry name" value="COG4_C"/>
    <property type="match status" value="1"/>
</dbReference>
<sequence>MDSLNGILTGLTFNYPELSERAKVLTSNYQNLMIKLKDVADTISQVSGPVRVLETQKSNAIKILDKVDQILTFQEKLSGLKSAMREGQLSIASRICGELNETTIPYHISEVEELERLKSELCSTVQKKFGEAIAENDKGKIEMYAGLFLPLGLGREGIDRYIQYINASLISQIKAAVELLGKDAEVKHEEVLVRIFRCTVKVFDTHQEAVQKEFGNLGVIDLLQSLQRESDQQAVRIYNQFLSEKGLHITTQIIRNPNFTPAQADSLCEDIAKILKHSESFETHINKIGKGVVSKAQNFQPQPGISNETGLLRISGLKSKIQELADIYISLETYYMMNSVKNSLGKLNIQAYIEQSYQAKDNLTSGSNFEVLDEIFFIIQKCEQRGLATLNINSVCAILNHIGGLLSEDIIDQLSKKIPGSRYGISGSASLSSQFTTANAGLIISLNLLETTRAYSKKLSAQVEQKFKKIYGEEGNEVDMFKHCLSSIFDASEKARILEQDILKSTVSGFQGQVNNLLNPFLHAGYELSEETYADYQVNDPFVLKLIKEIKGQLKQWRYQMMTDLFEMTLDLITQTLVELIEYNLKNGNKKFNELGALQFTRDIREISIQLQGMTNKPLRQRFVRLKQIGQVLQAKNVEEVEGFIKERDWRITQKDTLAYWRLRI</sequence>
<gene>
    <name evidence="10" type="ORF">BSTOLATCC_MIC27486</name>
</gene>
<comment type="caution">
    <text evidence="10">The sequence shown here is derived from an EMBL/GenBank/DDBJ whole genome shotgun (WGS) entry which is preliminary data.</text>
</comment>
<evidence type="ECO:0000256" key="7">
    <source>
        <dbReference type="ARBA" id="ARBA00023136"/>
    </source>
</evidence>
<dbReference type="InterPro" id="IPR048680">
    <property type="entry name" value="COG4_N"/>
</dbReference>
<proteinExistence type="inferred from homology"/>
<dbReference type="GO" id="GO:0015031">
    <property type="term" value="P:protein transport"/>
    <property type="evidence" value="ECO:0007669"/>
    <property type="project" value="UniProtKB-KW"/>
</dbReference>
<dbReference type="Proteomes" id="UP001162131">
    <property type="component" value="Unassembled WGS sequence"/>
</dbReference>
<evidence type="ECO:0000256" key="4">
    <source>
        <dbReference type="ARBA" id="ARBA00022448"/>
    </source>
</evidence>